<proteinExistence type="predicted"/>
<dbReference type="AlphaFoldDB" id="A0A0F9GLL2"/>
<name>A0A0F9GLL2_9ZZZZ</name>
<accession>A0A0F9GLL2</accession>
<reference evidence="1" key="1">
    <citation type="journal article" date="2015" name="Nature">
        <title>Complex archaea that bridge the gap between prokaryotes and eukaryotes.</title>
        <authorList>
            <person name="Spang A."/>
            <person name="Saw J.H."/>
            <person name="Jorgensen S.L."/>
            <person name="Zaremba-Niedzwiedzka K."/>
            <person name="Martijn J."/>
            <person name="Lind A.E."/>
            <person name="van Eijk R."/>
            <person name="Schleper C."/>
            <person name="Guy L."/>
            <person name="Ettema T.J."/>
        </authorList>
    </citation>
    <scope>NUCLEOTIDE SEQUENCE</scope>
</reference>
<organism evidence="1">
    <name type="scientific">marine sediment metagenome</name>
    <dbReference type="NCBI Taxonomy" id="412755"/>
    <lineage>
        <taxon>unclassified sequences</taxon>
        <taxon>metagenomes</taxon>
        <taxon>ecological metagenomes</taxon>
    </lineage>
</organism>
<dbReference type="EMBL" id="LAZR01025944">
    <property type="protein sequence ID" value="KKL70285.1"/>
    <property type="molecule type" value="Genomic_DNA"/>
</dbReference>
<gene>
    <name evidence="1" type="ORF">LCGC14_2106460</name>
</gene>
<protein>
    <recommendedName>
        <fullName evidence="2">GH16 domain-containing protein</fullName>
    </recommendedName>
</protein>
<evidence type="ECO:0008006" key="2">
    <source>
        <dbReference type="Google" id="ProtNLM"/>
    </source>
</evidence>
<evidence type="ECO:0000313" key="1">
    <source>
        <dbReference type="EMBL" id="KKL70285.1"/>
    </source>
</evidence>
<comment type="caution">
    <text evidence="1">The sequence shown here is derived from an EMBL/GenBank/DDBJ whole genome shotgun (WGS) entry which is preliminary data.</text>
</comment>
<sequence>MPRVKHNAIHQFKAGLNNAPENHPAAILPITSPVFQGWKTYYEALTIGATYADDAYWDITVVGTGTLAPGDSQSMKFASKATTINSGYSIRHLVGTVQTAAATKKFYLETIVKLTHTSGSMALNEWFVGWTNPEASHNSGGAAWDFEDGFGFGQLDNSTPVWVTNSGDTEQSIPLSGTLVTATYRKYACYFDGTNYNLYEDDVLITQAVASPAVVADTPLGCQVWFKTGEAKTNNLQVQYALLALEI</sequence>